<feature type="domain" description="CobQ/CobB/MinD/ParA nucleotide binding" evidence="8">
    <location>
        <begin position="6"/>
        <end position="184"/>
    </location>
</feature>
<dbReference type="CDD" id="cd05388">
    <property type="entry name" value="CobB_N"/>
    <property type="match status" value="1"/>
</dbReference>
<dbReference type="EC" id="6.3.5.11" evidence="7"/>
<dbReference type="SUPFAM" id="SSF52540">
    <property type="entry name" value="P-loop containing nucleoside triphosphate hydrolases"/>
    <property type="match status" value="1"/>
</dbReference>
<evidence type="ECO:0000313" key="11">
    <source>
        <dbReference type="Proteomes" id="UP000593601"/>
    </source>
</evidence>
<comment type="miscellaneous">
    <text evidence="7">The a and c carboxylates of cobyrinate are activated for nucleophilic attack via formation of a phosphorylated intermediate by ATP. CbiA catalyzes first the amidation of the c-carboxylate, and then that of the a-carboxylate.</text>
</comment>
<dbReference type="GO" id="GO:0009236">
    <property type="term" value="P:cobalamin biosynthetic process"/>
    <property type="evidence" value="ECO:0007669"/>
    <property type="project" value="UniProtKB-UniRule"/>
</dbReference>
<dbReference type="HAMAP" id="MF_00027">
    <property type="entry name" value="CobB_CbiA"/>
    <property type="match status" value="1"/>
</dbReference>
<comment type="catalytic activity">
    <reaction evidence="7">
        <text>cob(II)yrinate + 2 L-glutamine + 2 ATP + 2 H2O = cob(II)yrinate a,c diamide + 2 L-glutamate + 2 ADP + 2 phosphate + 2 H(+)</text>
        <dbReference type="Rhea" id="RHEA:26289"/>
        <dbReference type="ChEBI" id="CHEBI:15377"/>
        <dbReference type="ChEBI" id="CHEBI:15378"/>
        <dbReference type="ChEBI" id="CHEBI:29985"/>
        <dbReference type="ChEBI" id="CHEBI:30616"/>
        <dbReference type="ChEBI" id="CHEBI:43474"/>
        <dbReference type="ChEBI" id="CHEBI:58359"/>
        <dbReference type="ChEBI" id="CHEBI:58537"/>
        <dbReference type="ChEBI" id="CHEBI:58894"/>
        <dbReference type="ChEBI" id="CHEBI:456216"/>
        <dbReference type="EC" id="6.3.5.11"/>
    </reaction>
</comment>
<sequence>MSIARILFAAPKSGSGKTLITCGILNLLKRRGLEVSSFKCGPDYIDPMFHQTVLGIAGRNLDPFFTDPDTTCYLFEKHTKASQIAVMEGVMGYYDGLAGTKTRASTYDMARITNTPVILVADAKGASVSLAALIKGFRDYREDSHIEGVILNRLSPMMYSGMKELIERETGIAVLGYVPVLEDFGLESRHLGLILPGEVPELKENLNRLSDTLEKTCDIDRMMKLASGAGEITFDKDKISTAGLYTSNVKNQRVRIGLAKDEAFCFFYQDNLELLEDLGAVLVPFSLIHDRKLPDDLDGLLLYGGYPELYARELSENKSMMESVRTAIQEGLLTVAECGGFMYLHREMEDMERHSWPMTGVIDGKVSYTGSLSRFGYITLNEGSVFGEKIGPLTAHEFHYFDSTSCGNSFHADKPESSRHWKCVHSTDTLFAGFPHLYYYGNPAFAKNFIDRCHERRLT</sequence>
<feature type="site" description="Increases nucleophilicity of active site Cys" evidence="7">
    <location>
        <position position="436"/>
    </location>
</feature>
<dbReference type="InterPro" id="IPR011698">
    <property type="entry name" value="GATase_3"/>
</dbReference>
<protein>
    <recommendedName>
        <fullName evidence="7">Cobyrinate a,c-diamide synthase</fullName>
        <ecNumber evidence="7">6.3.5.11</ecNumber>
    </recommendedName>
    <alternativeName>
        <fullName evidence="7">Cobyrinic acid a,c-diamide synthetase</fullName>
    </alternativeName>
</protein>
<gene>
    <name evidence="7" type="primary">cbiA</name>
    <name evidence="10" type="ORF">INP51_03190</name>
</gene>
<evidence type="ECO:0000256" key="4">
    <source>
        <dbReference type="ARBA" id="ARBA00022840"/>
    </source>
</evidence>
<dbReference type="InterPro" id="IPR002586">
    <property type="entry name" value="CobQ/CobB/MinD/ParA_Nub-bd_dom"/>
</dbReference>
<keyword evidence="7" id="KW-0169">Cobalamin biosynthesis</keyword>
<comment type="cofactor">
    <cofactor evidence="1 7">
        <name>Mg(2+)</name>
        <dbReference type="ChEBI" id="CHEBI:18420"/>
    </cofactor>
</comment>
<comment type="pathway">
    <text evidence="7">Cofactor biosynthesis; adenosylcobalamin biosynthesis; cob(II)yrinate a,c-diamide from sirohydrochlorin (anaerobic route): step 10/10.</text>
</comment>
<dbReference type="Pfam" id="PF01656">
    <property type="entry name" value="CbiA"/>
    <property type="match status" value="1"/>
</dbReference>
<keyword evidence="6 7" id="KW-0315">Glutamine amidotransferase</keyword>
<evidence type="ECO:0000256" key="6">
    <source>
        <dbReference type="ARBA" id="ARBA00022962"/>
    </source>
</evidence>
<evidence type="ECO:0000256" key="7">
    <source>
        <dbReference type="HAMAP-Rule" id="MF_00027"/>
    </source>
</evidence>
<dbReference type="InterPro" id="IPR027417">
    <property type="entry name" value="P-loop_NTPase"/>
</dbReference>
<evidence type="ECO:0000256" key="5">
    <source>
        <dbReference type="ARBA" id="ARBA00022842"/>
    </source>
</evidence>
<evidence type="ECO:0000256" key="2">
    <source>
        <dbReference type="ARBA" id="ARBA00022598"/>
    </source>
</evidence>
<dbReference type="InterPro" id="IPR029062">
    <property type="entry name" value="Class_I_gatase-like"/>
</dbReference>
<dbReference type="KEGG" id="bliq:INP51_03190"/>
<keyword evidence="5 7" id="KW-0460">Magnesium</keyword>
<dbReference type="NCBIfam" id="NF002204">
    <property type="entry name" value="PRK01077.1"/>
    <property type="match status" value="1"/>
</dbReference>
<reference evidence="10 11" key="1">
    <citation type="submission" date="2020-10" db="EMBL/GenBank/DDBJ databases">
        <title>Blautia liquoris sp.nov., isolated from the mud in a fermentation cellar used for the production of Chinese strong-flavoured liquor.</title>
        <authorList>
            <person name="Lu L."/>
        </authorList>
    </citation>
    <scope>NUCLEOTIDE SEQUENCE [LARGE SCALE GENOMIC DNA]</scope>
    <source>
        <strain evidence="10 11">LZLJ-3</strain>
    </source>
</reference>
<dbReference type="PANTHER" id="PTHR43873">
    <property type="entry name" value="COBYRINATE A,C-DIAMIDE SYNTHASE"/>
    <property type="match status" value="1"/>
</dbReference>
<comment type="similarity">
    <text evidence="7">Belongs to the CobB/CbiA family.</text>
</comment>
<keyword evidence="11" id="KW-1185">Reference proteome</keyword>
<dbReference type="Pfam" id="PF07685">
    <property type="entry name" value="GATase_3"/>
    <property type="match status" value="1"/>
</dbReference>
<dbReference type="GO" id="GO:0005524">
    <property type="term" value="F:ATP binding"/>
    <property type="evidence" value="ECO:0007669"/>
    <property type="project" value="UniProtKB-UniRule"/>
</dbReference>
<evidence type="ECO:0000256" key="3">
    <source>
        <dbReference type="ARBA" id="ARBA00022741"/>
    </source>
</evidence>
<dbReference type="Proteomes" id="UP000593601">
    <property type="component" value="Chromosome"/>
</dbReference>
<evidence type="ECO:0000256" key="1">
    <source>
        <dbReference type="ARBA" id="ARBA00001946"/>
    </source>
</evidence>
<comment type="function">
    <text evidence="7">Catalyzes the ATP-dependent amidation of the two carboxylate groups at positions a and c of cobyrinate, using either L-glutamine or ammonia as the nitrogen source.</text>
</comment>
<comment type="domain">
    <text evidence="7">Comprises of two domains. The C-terminal domain contains the binding site for glutamine and catalyzes the hydrolysis of this substrate to glutamate and ammonia. The N-terminal domain is anticipated to bind ATP and cobyrinate and catalyzes the ultimate synthesis of the diamide product. The ammonia produced via the glutaminase domain is probably translocated to the adjacent domain via a molecular tunnel, where it reacts with an activated intermediate.</text>
</comment>
<dbReference type="RefSeq" id="WP_193736302.1">
    <property type="nucleotide sequence ID" value="NZ_CP063304.1"/>
</dbReference>
<evidence type="ECO:0000313" key="10">
    <source>
        <dbReference type="EMBL" id="QOV19982.1"/>
    </source>
</evidence>
<dbReference type="GO" id="GO:0042242">
    <property type="term" value="F:cobyrinic acid a,c-diamide synthase activity"/>
    <property type="evidence" value="ECO:0007669"/>
    <property type="project" value="UniProtKB-UniRule"/>
</dbReference>
<keyword evidence="2 7" id="KW-0436">Ligase</keyword>
<dbReference type="Gene3D" id="3.40.50.880">
    <property type="match status" value="1"/>
</dbReference>
<dbReference type="NCBIfam" id="TIGR00379">
    <property type="entry name" value="cobB"/>
    <property type="match status" value="1"/>
</dbReference>
<organism evidence="10 11">
    <name type="scientific">Blautia liquoris</name>
    <dbReference type="NCBI Taxonomy" id="2779518"/>
    <lineage>
        <taxon>Bacteria</taxon>
        <taxon>Bacillati</taxon>
        <taxon>Bacillota</taxon>
        <taxon>Clostridia</taxon>
        <taxon>Lachnospirales</taxon>
        <taxon>Lachnospiraceae</taxon>
        <taxon>Blautia</taxon>
    </lineage>
</organism>
<dbReference type="UniPathway" id="UPA00148">
    <property type="reaction ID" value="UER00231"/>
</dbReference>
<dbReference type="Gene3D" id="3.40.50.300">
    <property type="entry name" value="P-loop containing nucleotide triphosphate hydrolases"/>
    <property type="match status" value="1"/>
</dbReference>
<dbReference type="PANTHER" id="PTHR43873:SF1">
    <property type="entry name" value="COBYRINATE A,C-DIAMIDE SYNTHASE"/>
    <property type="match status" value="1"/>
</dbReference>
<accession>A0A7M2RKW0</accession>
<name>A0A7M2RKW0_9FIRM</name>
<dbReference type="SUPFAM" id="SSF52317">
    <property type="entry name" value="Class I glutamine amidotransferase-like"/>
    <property type="match status" value="1"/>
</dbReference>
<dbReference type="PROSITE" id="PS51274">
    <property type="entry name" value="GATASE_COBBQ"/>
    <property type="match status" value="1"/>
</dbReference>
<dbReference type="InterPro" id="IPR004484">
    <property type="entry name" value="CbiA/CobB_synth"/>
</dbReference>
<keyword evidence="4 7" id="KW-0067">ATP-binding</keyword>
<proteinExistence type="inferred from homology"/>
<dbReference type="AlphaFoldDB" id="A0A7M2RKW0"/>
<feature type="domain" description="CobB/CobQ-like glutamine amidotransferase" evidence="9">
    <location>
        <begin position="255"/>
        <end position="402"/>
    </location>
</feature>
<feature type="active site" description="Nucleophile" evidence="7">
    <location>
        <position position="338"/>
    </location>
</feature>
<keyword evidence="3 7" id="KW-0547">Nucleotide-binding</keyword>
<evidence type="ECO:0000259" key="8">
    <source>
        <dbReference type="Pfam" id="PF01656"/>
    </source>
</evidence>
<evidence type="ECO:0000259" key="9">
    <source>
        <dbReference type="Pfam" id="PF07685"/>
    </source>
</evidence>
<dbReference type="EMBL" id="CP063304">
    <property type="protein sequence ID" value="QOV19982.1"/>
    <property type="molecule type" value="Genomic_DNA"/>
</dbReference>